<dbReference type="CDD" id="cd00761">
    <property type="entry name" value="Glyco_tranf_GTA_type"/>
    <property type="match status" value="1"/>
</dbReference>
<dbReference type="InterPro" id="IPR001173">
    <property type="entry name" value="Glyco_trans_2-like"/>
</dbReference>
<reference evidence="3" key="1">
    <citation type="submission" date="2017-04" db="EMBL/GenBank/DDBJ databases">
        <title>Function of individual gut microbiota members based on whole genome sequencing of pure cultures obtained from chicken caecum.</title>
        <authorList>
            <person name="Medvecky M."/>
            <person name="Cejkova D."/>
            <person name="Polansky O."/>
            <person name="Karasova D."/>
            <person name="Kubasova T."/>
            <person name="Cizek A."/>
            <person name="Rychlik I."/>
        </authorList>
    </citation>
    <scope>NUCLEOTIDE SEQUENCE [LARGE SCALE GENOMIC DNA]</scope>
    <source>
        <strain evidence="3">An178</strain>
    </source>
</reference>
<evidence type="ECO:0000313" key="2">
    <source>
        <dbReference type="EMBL" id="OUP56317.1"/>
    </source>
</evidence>
<evidence type="ECO:0000259" key="1">
    <source>
        <dbReference type="Pfam" id="PF00535"/>
    </source>
</evidence>
<evidence type="ECO:0000313" key="3">
    <source>
        <dbReference type="Proteomes" id="UP000195447"/>
    </source>
</evidence>
<dbReference type="RefSeq" id="WP_087159182.1">
    <property type="nucleotide sequence ID" value="NZ_NFKM01000027.1"/>
</dbReference>
<proteinExistence type="predicted"/>
<organism evidence="2 3">
    <name type="scientific">Faecalitalea cylindroides</name>
    <dbReference type="NCBI Taxonomy" id="39483"/>
    <lineage>
        <taxon>Bacteria</taxon>
        <taxon>Bacillati</taxon>
        <taxon>Bacillota</taxon>
        <taxon>Erysipelotrichia</taxon>
        <taxon>Erysipelotrichales</taxon>
        <taxon>Erysipelotrichaceae</taxon>
        <taxon>Faecalitalea</taxon>
    </lineage>
</organism>
<keyword evidence="3" id="KW-1185">Reference proteome</keyword>
<accession>A0A1Y4LHX5</accession>
<dbReference type="Pfam" id="PF00535">
    <property type="entry name" value="Glycos_transf_2"/>
    <property type="match status" value="1"/>
</dbReference>
<dbReference type="PANTHER" id="PTHR22916:SF3">
    <property type="entry name" value="UDP-GLCNAC:BETAGAL BETA-1,3-N-ACETYLGLUCOSAMINYLTRANSFERASE-LIKE PROTEIN 1"/>
    <property type="match status" value="1"/>
</dbReference>
<comment type="caution">
    <text evidence="2">The sequence shown here is derived from an EMBL/GenBank/DDBJ whole genome shotgun (WGS) entry which is preliminary data.</text>
</comment>
<dbReference type="Gene3D" id="3.90.550.10">
    <property type="entry name" value="Spore Coat Polysaccharide Biosynthesis Protein SpsA, Chain A"/>
    <property type="match status" value="1"/>
</dbReference>
<name>A0A1Y4LHX5_9FIRM</name>
<feature type="domain" description="Glycosyltransferase 2-like" evidence="1">
    <location>
        <begin position="11"/>
        <end position="138"/>
    </location>
</feature>
<dbReference type="GO" id="GO:0016758">
    <property type="term" value="F:hexosyltransferase activity"/>
    <property type="evidence" value="ECO:0007669"/>
    <property type="project" value="UniProtKB-ARBA"/>
</dbReference>
<sequence>MENENLKIKFSLIIPVYNSENRMELLFSSLYNQNVNDYEVIFINDGSTDDTERYINEKIEDKKNCRCISIQNQGVSHARNIGIENAQGEYICFSDADDYLSEDYFSILDKVLNANDSDVVIFNYNIVYKNELKVGDHFLTDNQVLKNNLLLNFVPFLLREGPETSFMTSVCRLCINKEIIDKYGLRFDETLDKYEDMDFYYQFLDKINSIYLLNDGLYYYVRHRSSTMEKSDDKFYMKNNEIYKKIKMYIQKYGIYEEVSDSLCFFRANQFTQSLSSCFRLEDTDKKEVKKNFFNILNDFKREFISKEYKNLSKNAKFTLLFTNDLSKYLLFCLYFLKEYKRKKRLWRNL</sequence>
<dbReference type="EMBL" id="NFKM01000027">
    <property type="protein sequence ID" value="OUP56317.1"/>
    <property type="molecule type" value="Genomic_DNA"/>
</dbReference>
<dbReference type="PANTHER" id="PTHR22916">
    <property type="entry name" value="GLYCOSYLTRANSFERASE"/>
    <property type="match status" value="1"/>
</dbReference>
<dbReference type="InterPro" id="IPR029044">
    <property type="entry name" value="Nucleotide-diphossugar_trans"/>
</dbReference>
<dbReference type="AlphaFoldDB" id="A0A1Y4LHX5"/>
<protein>
    <recommendedName>
        <fullName evidence="1">Glycosyltransferase 2-like domain-containing protein</fullName>
    </recommendedName>
</protein>
<dbReference type="SUPFAM" id="SSF53448">
    <property type="entry name" value="Nucleotide-diphospho-sugar transferases"/>
    <property type="match status" value="1"/>
</dbReference>
<dbReference type="Proteomes" id="UP000195447">
    <property type="component" value="Unassembled WGS sequence"/>
</dbReference>
<gene>
    <name evidence="2" type="ORF">B5F14_09800</name>
</gene>